<proteinExistence type="predicted"/>
<comment type="caution">
    <text evidence="1">The sequence shown here is derived from an EMBL/GenBank/DDBJ whole genome shotgun (WGS) entry which is preliminary data.</text>
</comment>
<accession>A0A0G0WFT3</accession>
<dbReference type="AlphaFoldDB" id="A0A0G0WFT3"/>
<evidence type="ECO:0000313" key="1">
    <source>
        <dbReference type="EMBL" id="KKR83140.1"/>
    </source>
</evidence>
<evidence type="ECO:0000313" key="2">
    <source>
        <dbReference type="Proteomes" id="UP000034601"/>
    </source>
</evidence>
<gene>
    <name evidence="1" type="ORF">UU29_C0007G0010</name>
</gene>
<protein>
    <submittedName>
        <fullName evidence="1">Uncharacterized protein</fullName>
    </submittedName>
</protein>
<dbReference type="EMBL" id="LCAB01000007">
    <property type="protein sequence ID" value="KKR83140.1"/>
    <property type="molecule type" value="Genomic_DNA"/>
</dbReference>
<reference evidence="1 2" key="1">
    <citation type="journal article" date="2015" name="Nature">
        <title>rRNA introns, odd ribosomes, and small enigmatic genomes across a large radiation of phyla.</title>
        <authorList>
            <person name="Brown C.T."/>
            <person name="Hug L.A."/>
            <person name="Thomas B.C."/>
            <person name="Sharon I."/>
            <person name="Castelle C.J."/>
            <person name="Singh A."/>
            <person name="Wilkins M.J."/>
            <person name="Williams K.H."/>
            <person name="Banfield J.F."/>
        </authorList>
    </citation>
    <scope>NUCLEOTIDE SEQUENCE [LARGE SCALE GENOMIC DNA]</scope>
</reference>
<sequence>MEDYRETTIGLGVDYSLFLIRQPQALTEQIIQSLHQEILKEGLILSWERLFKGSKSALVVFGPVNLLQPFSTRLGLLELEDYSQKLTPQHLTGVTCWEVGTKHSPSAPLSLNNLFKEFPQLQVEEEFWWQVVVQPKLSHFQSVIRAVVVAANQKKAQELQESLSKIGGEAGLALLPQPYAVSQLVKFYQDRALPHNLTVIAGKGIFPLLTASEILDLVGAR</sequence>
<organism evidence="1 2">
    <name type="scientific">Candidatus Daviesbacteria bacterium GW2011_GWA2_40_9</name>
    <dbReference type="NCBI Taxonomy" id="1618424"/>
    <lineage>
        <taxon>Bacteria</taxon>
        <taxon>Candidatus Daviesiibacteriota</taxon>
    </lineage>
</organism>
<dbReference type="Proteomes" id="UP000034601">
    <property type="component" value="Unassembled WGS sequence"/>
</dbReference>
<name>A0A0G0WFT3_9BACT</name>